<dbReference type="eggNOG" id="KOG2451">
    <property type="taxonomic scope" value="Eukaryota"/>
</dbReference>
<proteinExistence type="predicted"/>
<accession>A0A0D3JEN6</accession>
<evidence type="ECO:0000256" key="1">
    <source>
        <dbReference type="ARBA" id="ARBA00023002"/>
    </source>
</evidence>
<dbReference type="Pfam" id="PF00171">
    <property type="entry name" value="Aldedh"/>
    <property type="match status" value="2"/>
</dbReference>
<dbReference type="AlphaFoldDB" id="A0A0D3JEN6"/>
<keyword evidence="1" id="KW-0560">Oxidoreductase</keyword>
<evidence type="ECO:0000313" key="4">
    <source>
        <dbReference type="Proteomes" id="UP000013827"/>
    </source>
</evidence>
<dbReference type="GeneID" id="17267518"/>
<dbReference type="PANTHER" id="PTHR43353">
    <property type="entry name" value="SUCCINATE-SEMIALDEHYDE DEHYDROGENASE, MITOCHONDRIAL"/>
    <property type="match status" value="1"/>
</dbReference>
<dbReference type="PANTHER" id="PTHR43353:SF5">
    <property type="entry name" value="SUCCINATE-SEMIALDEHYDE DEHYDROGENASE, MITOCHONDRIAL"/>
    <property type="match status" value="1"/>
</dbReference>
<dbReference type="KEGG" id="ehx:EMIHUDRAFT_78388"/>
<reference evidence="3" key="2">
    <citation type="submission" date="2024-10" db="UniProtKB">
        <authorList>
            <consortium name="EnsemblProtists"/>
        </authorList>
    </citation>
    <scope>IDENTIFICATION</scope>
</reference>
<protein>
    <recommendedName>
        <fullName evidence="2">Aldehyde dehydrogenase domain-containing protein</fullName>
    </recommendedName>
</protein>
<dbReference type="InterPro" id="IPR015590">
    <property type="entry name" value="Aldehyde_DH_dom"/>
</dbReference>
<dbReference type="EnsemblProtists" id="EOD21971">
    <property type="protein sequence ID" value="EOD21971"/>
    <property type="gene ID" value="EMIHUDRAFT_78388"/>
</dbReference>
<dbReference type="Proteomes" id="UP000013827">
    <property type="component" value="Unassembled WGS sequence"/>
</dbReference>
<dbReference type="Gene3D" id="3.40.605.10">
    <property type="entry name" value="Aldehyde Dehydrogenase, Chain A, domain 1"/>
    <property type="match status" value="2"/>
</dbReference>
<evidence type="ECO:0000313" key="3">
    <source>
        <dbReference type="EnsemblProtists" id="EOD21971"/>
    </source>
</evidence>
<reference evidence="4" key="1">
    <citation type="journal article" date="2013" name="Nature">
        <title>Pan genome of the phytoplankton Emiliania underpins its global distribution.</title>
        <authorList>
            <person name="Read B.A."/>
            <person name="Kegel J."/>
            <person name="Klute M.J."/>
            <person name="Kuo A."/>
            <person name="Lefebvre S.C."/>
            <person name="Maumus F."/>
            <person name="Mayer C."/>
            <person name="Miller J."/>
            <person name="Monier A."/>
            <person name="Salamov A."/>
            <person name="Young J."/>
            <person name="Aguilar M."/>
            <person name="Claverie J.M."/>
            <person name="Frickenhaus S."/>
            <person name="Gonzalez K."/>
            <person name="Herman E.K."/>
            <person name="Lin Y.C."/>
            <person name="Napier J."/>
            <person name="Ogata H."/>
            <person name="Sarno A.F."/>
            <person name="Shmutz J."/>
            <person name="Schroeder D."/>
            <person name="de Vargas C."/>
            <person name="Verret F."/>
            <person name="von Dassow P."/>
            <person name="Valentin K."/>
            <person name="Van de Peer Y."/>
            <person name="Wheeler G."/>
            <person name="Dacks J.B."/>
            <person name="Delwiche C.F."/>
            <person name="Dyhrman S.T."/>
            <person name="Glockner G."/>
            <person name="John U."/>
            <person name="Richards T."/>
            <person name="Worden A.Z."/>
            <person name="Zhang X."/>
            <person name="Grigoriev I.V."/>
            <person name="Allen A.E."/>
            <person name="Bidle K."/>
            <person name="Borodovsky M."/>
            <person name="Bowler C."/>
            <person name="Brownlee C."/>
            <person name="Cock J.M."/>
            <person name="Elias M."/>
            <person name="Gladyshev V.N."/>
            <person name="Groth M."/>
            <person name="Guda C."/>
            <person name="Hadaegh A."/>
            <person name="Iglesias-Rodriguez M.D."/>
            <person name="Jenkins J."/>
            <person name="Jones B.M."/>
            <person name="Lawson T."/>
            <person name="Leese F."/>
            <person name="Lindquist E."/>
            <person name="Lobanov A."/>
            <person name="Lomsadze A."/>
            <person name="Malik S.B."/>
            <person name="Marsh M.E."/>
            <person name="Mackinder L."/>
            <person name="Mock T."/>
            <person name="Mueller-Roeber B."/>
            <person name="Pagarete A."/>
            <person name="Parker M."/>
            <person name="Probert I."/>
            <person name="Quesneville H."/>
            <person name="Raines C."/>
            <person name="Rensing S.A."/>
            <person name="Riano-Pachon D.M."/>
            <person name="Richier S."/>
            <person name="Rokitta S."/>
            <person name="Shiraiwa Y."/>
            <person name="Soanes D.M."/>
            <person name="van der Giezen M."/>
            <person name="Wahlund T.M."/>
            <person name="Williams B."/>
            <person name="Wilson W."/>
            <person name="Wolfe G."/>
            <person name="Wurch L.L."/>
        </authorList>
    </citation>
    <scope>NUCLEOTIDE SEQUENCE</scope>
</reference>
<feature type="domain" description="Aldehyde dehydrogenase" evidence="2">
    <location>
        <begin position="26"/>
        <end position="129"/>
    </location>
</feature>
<evidence type="ECO:0000259" key="2">
    <source>
        <dbReference type="Pfam" id="PF00171"/>
    </source>
</evidence>
<dbReference type="STRING" id="2903.R1EG76"/>
<feature type="domain" description="Aldehyde dehydrogenase" evidence="2">
    <location>
        <begin position="143"/>
        <end position="306"/>
    </location>
</feature>
<dbReference type="SUPFAM" id="SSF53720">
    <property type="entry name" value="ALDH-like"/>
    <property type="match status" value="1"/>
</dbReference>
<organism evidence="3 4">
    <name type="scientific">Emiliania huxleyi (strain CCMP1516)</name>
    <dbReference type="NCBI Taxonomy" id="280463"/>
    <lineage>
        <taxon>Eukaryota</taxon>
        <taxon>Haptista</taxon>
        <taxon>Haptophyta</taxon>
        <taxon>Prymnesiophyceae</taxon>
        <taxon>Isochrysidales</taxon>
        <taxon>Noelaerhabdaceae</taxon>
        <taxon>Emiliania</taxon>
    </lineage>
</organism>
<dbReference type="RefSeq" id="XP_005774400.1">
    <property type="nucleotide sequence ID" value="XM_005774343.1"/>
</dbReference>
<dbReference type="InterPro" id="IPR050740">
    <property type="entry name" value="Aldehyde_DH_Superfamily"/>
</dbReference>
<dbReference type="GO" id="GO:0004777">
    <property type="term" value="F:succinate-semialdehyde dehydrogenase (NAD+) activity"/>
    <property type="evidence" value="ECO:0007669"/>
    <property type="project" value="TreeGrafter"/>
</dbReference>
<keyword evidence="4" id="KW-1185">Reference proteome</keyword>
<dbReference type="GO" id="GO:0009450">
    <property type="term" value="P:gamma-aminobutyric acid catabolic process"/>
    <property type="evidence" value="ECO:0007669"/>
    <property type="project" value="TreeGrafter"/>
</dbReference>
<name>A0A0D3JEN6_EMIH1</name>
<sequence>MTSAPSSLPLKDPSLFVGRGFIGGEWVGADDGSTVDVTDPASGLCLGSIPNMGGSETRRAVEAAEAAFASWRSKTGKERGAVLRRWFDLIMANQQDLAAIMTAECGKPMAEAVGEIAYGASIVEWCAGDTSLSPPSALTQALGASFVEWFAEEAKRVYGDVVPNTTPGTRILVLKQPVGVVGAVTPWSSDPNPNPNPNPRCAPALAVGCPVVVKPSELTPFSASALALLAERAGMPSGVLNLVLGAKAQEVGDELCSNPTLTPATCPGRVPACPAGSTAVGKQLLRQSAATVKKVSMELGGHAPLI</sequence>
<dbReference type="FunFam" id="3.40.605.10:FF:000063">
    <property type="entry name" value="Succinate-semialdehyde dehydrogenase, mitochondrial"/>
    <property type="match status" value="1"/>
</dbReference>
<dbReference type="InterPro" id="IPR016161">
    <property type="entry name" value="Ald_DH/histidinol_DH"/>
</dbReference>
<dbReference type="OMA" id="IVEWCAG"/>
<dbReference type="InterPro" id="IPR016162">
    <property type="entry name" value="Ald_DH_N"/>
</dbReference>
<dbReference type="PaxDb" id="2903-EOD21971"/>
<dbReference type="HOGENOM" id="CLU_005391_6_0_1"/>